<feature type="binding site" evidence="16">
    <location>
        <position position="297"/>
    </location>
    <ligand>
        <name>Mg(2+)</name>
        <dbReference type="ChEBI" id="CHEBI:18420"/>
        <label>2</label>
    </ligand>
</feature>
<dbReference type="InterPro" id="IPR011761">
    <property type="entry name" value="ATP-grasp"/>
</dbReference>
<dbReference type="Pfam" id="PF02786">
    <property type="entry name" value="CPSase_L_D2"/>
    <property type="match status" value="2"/>
</dbReference>
<dbReference type="InterPro" id="IPR016185">
    <property type="entry name" value="PreATP-grasp_dom_sf"/>
</dbReference>
<feature type="binding site" evidence="16">
    <location>
        <position position="174"/>
    </location>
    <ligand>
        <name>ATP</name>
        <dbReference type="ChEBI" id="CHEBI:30616"/>
        <label>1</label>
    </ligand>
</feature>
<dbReference type="InterPro" id="IPR036914">
    <property type="entry name" value="MGS-like_dom_sf"/>
</dbReference>
<dbReference type="SMART" id="SM00851">
    <property type="entry name" value="MGS"/>
    <property type="match status" value="1"/>
</dbReference>
<dbReference type="Gene3D" id="3.30.1490.20">
    <property type="entry name" value="ATP-grasp fold, A domain"/>
    <property type="match status" value="1"/>
</dbReference>
<feature type="binding site" evidence="16">
    <location>
        <position position="297"/>
    </location>
    <ligand>
        <name>Mn(2+)</name>
        <dbReference type="ChEBI" id="CHEBI:29035"/>
        <label>1</label>
    </ligand>
</feature>
<dbReference type="HAMAP" id="MF_01210_B">
    <property type="entry name" value="CPSase_L_chain_B"/>
    <property type="match status" value="1"/>
</dbReference>
<dbReference type="Gene3D" id="3.40.50.20">
    <property type="match status" value="2"/>
</dbReference>
<feature type="binding site" evidence="16">
    <location>
        <position position="745"/>
    </location>
    <ligand>
        <name>ATP</name>
        <dbReference type="ChEBI" id="CHEBI:30616"/>
        <label>2</label>
    </ligand>
</feature>
<evidence type="ECO:0000256" key="15">
    <source>
        <dbReference type="ARBA" id="ARBA00048816"/>
    </source>
</evidence>
<comment type="similarity">
    <text evidence="3 16">Belongs to the CarB family.</text>
</comment>
<feature type="binding site" evidence="16">
    <location>
        <position position="207"/>
    </location>
    <ligand>
        <name>ATP</name>
        <dbReference type="ChEBI" id="CHEBI:30616"/>
        <label>1</label>
    </ligand>
</feature>
<dbReference type="GO" id="GO:0004088">
    <property type="term" value="F:carbamoyl-phosphate synthase (glutamine-hydrolyzing) activity"/>
    <property type="evidence" value="ECO:0007669"/>
    <property type="project" value="UniProtKB-UniRule"/>
</dbReference>
<dbReference type="UniPathway" id="UPA00070">
    <property type="reaction ID" value="UER00115"/>
</dbReference>
<dbReference type="Pfam" id="PF02787">
    <property type="entry name" value="CPSase_L_D3"/>
    <property type="match status" value="1"/>
</dbReference>
<keyword evidence="6 16" id="KW-0028">Amino-acid biosynthesis</keyword>
<evidence type="ECO:0000256" key="4">
    <source>
        <dbReference type="ARBA" id="ARBA00022571"/>
    </source>
</evidence>
<feature type="domain" description="ATP-grasp" evidence="17">
    <location>
        <begin position="669"/>
        <end position="864"/>
    </location>
</feature>
<dbReference type="EC" id="6.3.5.5" evidence="16"/>
<dbReference type="GO" id="GO:0046872">
    <property type="term" value="F:metal ion binding"/>
    <property type="evidence" value="ECO:0007669"/>
    <property type="project" value="UniProtKB-KW"/>
</dbReference>
<dbReference type="SUPFAM" id="SSF56059">
    <property type="entry name" value="Glutathione synthetase ATP-binding domain-like"/>
    <property type="match status" value="2"/>
</dbReference>
<feature type="region of interest" description="Allosteric domain" evidence="16">
    <location>
        <begin position="935"/>
        <end position="1076"/>
    </location>
</feature>
<dbReference type="PROSITE" id="PS51855">
    <property type="entry name" value="MGS"/>
    <property type="match status" value="1"/>
</dbReference>
<evidence type="ECO:0000313" key="20">
    <source>
        <dbReference type="Proteomes" id="UP000002730"/>
    </source>
</evidence>
<feature type="region of interest" description="Carboxyphosphate synthetic domain" evidence="16">
    <location>
        <begin position="1"/>
        <end position="399"/>
    </location>
</feature>
<evidence type="ECO:0000256" key="11">
    <source>
        <dbReference type="ARBA" id="ARBA00022842"/>
    </source>
</evidence>
<evidence type="ECO:0000256" key="7">
    <source>
        <dbReference type="ARBA" id="ARBA00022723"/>
    </source>
</evidence>
<evidence type="ECO:0000256" key="12">
    <source>
        <dbReference type="ARBA" id="ARBA00022975"/>
    </source>
</evidence>
<feature type="binding site" evidence="16">
    <location>
        <position position="835"/>
    </location>
    <ligand>
        <name>ATP</name>
        <dbReference type="ChEBI" id="CHEBI:30616"/>
        <label>2</label>
    </ligand>
</feature>
<evidence type="ECO:0000256" key="14">
    <source>
        <dbReference type="ARBA" id="ARBA00047359"/>
    </source>
</evidence>
<evidence type="ECO:0000256" key="8">
    <source>
        <dbReference type="ARBA" id="ARBA00022737"/>
    </source>
</evidence>
<name>D9SLR9_CLOC7</name>
<feature type="binding site" evidence="16">
    <location>
        <position position="283"/>
    </location>
    <ligand>
        <name>Mg(2+)</name>
        <dbReference type="ChEBI" id="CHEBI:18420"/>
        <label>1</label>
    </ligand>
</feature>
<feature type="binding site" evidence="16">
    <location>
        <position position="835"/>
    </location>
    <ligand>
        <name>Mn(2+)</name>
        <dbReference type="ChEBI" id="CHEBI:29035"/>
        <label>3</label>
    </ligand>
</feature>
<feature type="binding site" evidence="16">
    <location>
        <position position="128"/>
    </location>
    <ligand>
        <name>ATP</name>
        <dbReference type="ChEBI" id="CHEBI:30616"/>
        <label>1</label>
    </ligand>
</feature>
<dbReference type="Proteomes" id="UP000002730">
    <property type="component" value="Chromosome"/>
</dbReference>
<dbReference type="GO" id="GO:0006526">
    <property type="term" value="P:L-arginine biosynthetic process"/>
    <property type="evidence" value="ECO:0007669"/>
    <property type="project" value="UniProtKB-UniRule"/>
</dbReference>
<feature type="binding site" evidence="16">
    <location>
        <position position="782"/>
    </location>
    <ligand>
        <name>ATP</name>
        <dbReference type="ChEBI" id="CHEBI:30616"/>
        <label>2</label>
    </ligand>
</feature>
<dbReference type="GO" id="GO:0044205">
    <property type="term" value="P:'de novo' UMP biosynthetic process"/>
    <property type="evidence" value="ECO:0007669"/>
    <property type="project" value="UniProtKB-UniRule"/>
</dbReference>
<dbReference type="InterPro" id="IPR013815">
    <property type="entry name" value="ATP_grasp_subdomain_1"/>
</dbReference>
<comment type="cofactor">
    <cofactor evidence="16">
        <name>Mg(2+)</name>
        <dbReference type="ChEBI" id="CHEBI:18420"/>
    </cofactor>
    <cofactor evidence="16">
        <name>Mn(2+)</name>
        <dbReference type="ChEBI" id="CHEBI:29035"/>
    </cofactor>
    <text evidence="16">Binds 4 Mg(2+) or Mn(2+) ions per subunit.</text>
</comment>
<dbReference type="NCBIfam" id="NF003671">
    <property type="entry name" value="PRK05294.1"/>
    <property type="match status" value="1"/>
</dbReference>
<dbReference type="OrthoDB" id="9804197at2"/>
<dbReference type="Pfam" id="PF25596">
    <property type="entry name" value="CPSase_L_D1"/>
    <property type="match status" value="2"/>
</dbReference>
<dbReference type="FunFam" id="3.30.470.20:FF:000001">
    <property type="entry name" value="Carbamoyl-phosphate synthase large chain"/>
    <property type="match status" value="1"/>
</dbReference>
<accession>D9SLR9</accession>
<keyword evidence="10 16" id="KW-0067">ATP-binding</keyword>
<dbReference type="KEGG" id="ccb:Clocel_4043"/>
<dbReference type="PROSITE" id="PS00867">
    <property type="entry name" value="CPSASE_2"/>
    <property type="match status" value="2"/>
</dbReference>
<dbReference type="PROSITE" id="PS50975">
    <property type="entry name" value="ATP_GRASP"/>
    <property type="match status" value="2"/>
</dbReference>
<dbReference type="NCBIfam" id="NF009455">
    <property type="entry name" value="PRK12815.1"/>
    <property type="match status" value="1"/>
</dbReference>
<keyword evidence="12 16" id="KW-0665">Pyrimidine biosynthesis</keyword>
<comment type="catalytic activity">
    <reaction evidence="14 16">
        <text>hydrogencarbonate + NH4(+) + 2 ATP = carbamoyl phosphate + 2 ADP + phosphate + 2 H(+)</text>
        <dbReference type="Rhea" id="RHEA:18029"/>
        <dbReference type="ChEBI" id="CHEBI:15378"/>
        <dbReference type="ChEBI" id="CHEBI:17544"/>
        <dbReference type="ChEBI" id="CHEBI:28938"/>
        <dbReference type="ChEBI" id="CHEBI:30616"/>
        <dbReference type="ChEBI" id="CHEBI:43474"/>
        <dbReference type="ChEBI" id="CHEBI:58228"/>
        <dbReference type="ChEBI" id="CHEBI:456216"/>
        <dbReference type="EC" id="6.3.4.16"/>
    </reaction>
</comment>
<dbReference type="InterPro" id="IPR036897">
    <property type="entry name" value="CarbamoylP_synth_lsu_oligo_sf"/>
</dbReference>
<feature type="binding site" evidence="16">
    <location>
        <position position="283"/>
    </location>
    <ligand>
        <name>Mn(2+)</name>
        <dbReference type="ChEBI" id="CHEBI:29035"/>
        <label>1</label>
    </ligand>
</feature>
<dbReference type="InterPro" id="IPR005483">
    <property type="entry name" value="CPSase_dom"/>
</dbReference>
<feature type="binding site" evidence="16">
    <location>
        <position position="823"/>
    </location>
    <ligand>
        <name>Mn(2+)</name>
        <dbReference type="ChEBI" id="CHEBI:29035"/>
        <label>3</label>
    </ligand>
</feature>
<dbReference type="eggNOG" id="COG0458">
    <property type="taxonomic scope" value="Bacteria"/>
</dbReference>
<dbReference type="PRINTS" id="PR00098">
    <property type="entry name" value="CPSASE"/>
</dbReference>
<feature type="domain" description="ATP-grasp" evidence="17">
    <location>
        <begin position="132"/>
        <end position="326"/>
    </location>
</feature>
<feature type="binding site" evidence="16">
    <location>
        <position position="297"/>
    </location>
    <ligand>
        <name>Mn(2+)</name>
        <dbReference type="ChEBI" id="CHEBI:29035"/>
        <label>2</label>
    </ligand>
</feature>
<dbReference type="EC" id="6.3.4.16" evidence="16"/>
<dbReference type="HOGENOM" id="CLU_000513_1_0_9"/>
<feature type="binding site" evidence="16">
    <location>
        <position position="240"/>
    </location>
    <ligand>
        <name>ATP</name>
        <dbReference type="ChEBI" id="CHEBI:30616"/>
        <label>1</label>
    </ligand>
</feature>
<dbReference type="FunFam" id="3.40.50.20:FF:000001">
    <property type="entry name" value="Carbamoyl-phosphate synthase large chain"/>
    <property type="match status" value="1"/>
</dbReference>
<keyword evidence="4 16" id="KW-0055">Arginine biosynthesis</keyword>
<evidence type="ECO:0000256" key="16">
    <source>
        <dbReference type="HAMAP-Rule" id="MF_01210"/>
    </source>
</evidence>
<keyword evidence="9 16" id="KW-0547">Nucleotide-binding</keyword>
<evidence type="ECO:0000256" key="9">
    <source>
        <dbReference type="ARBA" id="ARBA00022741"/>
    </source>
</evidence>
<keyword evidence="20" id="KW-1185">Reference proteome</keyword>
<dbReference type="STRING" id="573061.Clocel_4043"/>
<dbReference type="Pfam" id="PF02142">
    <property type="entry name" value="MGS"/>
    <property type="match status" value="1"/>
</dbReference>
<evidence type="ECO:0000256" key="13">
    <source>
        <dbReference type="ARBA" id="ARBA00023211"/>
    </source>
</evidence>
<protein>
    <recommendedName>
        <fullName evidence="16">Carbamoyl phosphate synthase large chain</fullName>
        <ecNumber evidence="16">6.3.4.16</ecNumber>
        <ecNumber evidence="16">6.3.5.5</ecNumber>
    </recommendedName>
    <alternativeName>
        <fullName evidence="16">Carbamoyl phosphate synthetase ammonia chain</fullName>
    </alternativeName>
</protein>
<dbReference type="NCBIfam" id="TIGR01369">
    <property type="entry name" value="CPSaseII_lrg"/>
    <property type="match status" value="1"/>
</dbReference>
<feature type="binding site" evidence="16">
    <location>
        <position position="823"/>
    </location>
    <ligand>
        <name>Mg(2+)</name>
        <dbReference type="ChEBI" id="CHEBI:18420"/>
        <label>3</label>
    </ligand>
</feature>
<dbReference type="SUPFAM" id="SSF52335">
    <property type="entry name" value="Methylglyoxal synthase-like"/>
    <property type="match status" value="1"/>
</dbReference>
<keyword evidence="11" id="KW-0460">Magnesium</keyword>
<dbReference type="Gene3D" id="1.10.1030.10">
    <property type="entry name" value="Carbamoyl-phosphate synthetase, large subunit oligomerisation domain"/>
    <property type="match status" value="1"/>
</dbReference>
<feature type="binding site" evidence="16">
    <location>
        <position position="781"/>
    </location>
    <ligand>
        <name>ATP</name>
        <dbReference type="ChEBI" id="CHEBI:30616"/>
        <label>2</label>
    </ligand>
</feature>
<dbReference type="InterPro" id="IPR005479">
    <property type="entry name" value="CPAse_ATP-bd"/>
</dbReference>
<feature type="binding site" evidence="16">
    <location>
        <position position="242"/>
    </location>
    <ligand>
        <name>ATP</name>
        <dbReference type="ChEBI" id="CHEBI:30616"/>
        <label>1</label>
    </ligand>
</feature>
<comment type="cofactor">
    <cofactor evidence="1">
        <name>Mn(2+)</name>
        <dbReference type="ChEBI" id="CHEBI:29035"/>
    </cofactor>
</comment>
<feature type="binding site" evidence="16">
    <location>
        <position position="299"/>
    </location>
    <ligand>
        <name>Mn(2+)</name>
        <dbReference type="ChEBI" id="CHEBI:29035"/>
        <label>2</label>
    </ligand>
</feature>
<feature type="binding site" evidence="16">
    <location>
        <position position="835"/>
    </location>
    <ligand>
        <name>Mg(2+)</name>
        <dbReference type="ChEBI" id="CHEBI:18420"/>
        <label>3</label>
    </ligand>
</feature>
<dbReference type="GO" id="GO:0005737">
    <property type="term" value="C:cytoplasm"/>
    <property type="evidence" value="ECO:0007669"/>
    <property type="project" value="TreeGrafter"/>
</dbReference>
<comment type="domain">
    <text evidence="16">The large subunit is composed of 2 ATP-grasp domains that are involved in binding the 2 ATP molecules needed for carbamoyl phosphate synthesis. The N-terminal ATP-grasp domain (referred to as the carboxyphosphate synthetic component) catalyzes the ATP-dependent phosphorylation of hydrogencarbonate to carboxyphosphate and the subsequent nucleophilic attack by ammonia to form a carbamate intermediate. The C-terminal ATP-grasp domain (referred to as the carbamoyl phosphate synthetic component) then catalyzes the phosphorylation of carbamate with the second ATP to form the end product carbamoyl phosphate. The reactive and unstable enzyme intermediates are sequentially channeled from one active site to the next through the interior of the protein over a distance of at least 96 A.</text>
</comment>
<feature type="binding site" evidence="16">
    <location>
        <position position="835"/>
    </location>
    <ligand>
        <name>Mn(2+)</name>
        <dbReference type="ChEBI" id="CHEBI:29035"/>
        <label>4</label>
    </ligand>
</feature>
<evidence type="ECO:0000259" key="17">
    <source>
        <dbReference type="PROSITE" id="PS50975"/>
    </source>
</evidence>
<feature type="binding site" evidence="16">
    <location>
        <position position="214"/>
    </location>
    <ligand>
        <name>ATP</name>
        <dbReference type="ChEBI" id="CHEBI:30616"/>
        <label>1</label>
    </ligand>
</feature>
<feature type="binding site" evidence="16">
    <location>
        <position position="299"/>
    </location>
    <ligand>
        <name>Mg(2+)</name>
        <dbReference type="ChEBI" id="CHEBI:18420"/>
        <label>2</label>
    </ligand>
</feature>
<feature type="binding site" evidence="16">
    <location>
        <position position="241"/>
    </location>
    <ligand>
        <name>ATP</name>
        <dbReference type="ChEBI" id="CHEBI:30616"/>
        <label>1</label>
    </ligand>
</feature>
<organism evidence="19 20">
    <name type="scientific">Clostridium cellulovorans (strain ATCC 35296 / DSM 3052 / OCM 3 / 743B)</name>
    <dbReference type="NCBI Taxonomy" id="573061"/>
    <lineage>
        <taxon>Bacteria</taxon>
        <taxon>Bacillati</taxon>
        <taxon>Bacillota</taxon>
        <taxon>Clostridia</taxon>
        <taxon>Eubacteriales</taxon>
        <taxon>Clostridiaceae</taxon>
        <taxon>Clostridium</taxon>
    </lineage>
</organism>
<evidence type="ECO:0000256" key="6">
    <source>
        <dbReference type="ARBA" id="ARBA00022605"/>
    </source>
</evidence>
<feature type="binding site" evidence="16">
    <location>
        <position position="705"/>
    </location>
    <ligand>
        <name>ATP</name>
        <dbReference type="ChEBI" id="CHEBI:30616"/>
        <label>2</label>
    </ligand>
</feature>
<dbReference type="SUPFAM" id="SSF52440">
    <property type="entry name" value="PreATP-grasp domain"/>
    <property type="match status" value="2"/>
</dbReference>
<feature type="binding site" evidence="16">
    <location>
        <position position="835"/>
    </location>
    <ligand>
        <name>Mg(2+)</name>
        <dbReference type="ChEBI" id="CHEBI:18420"/>
        <label>4</label>
    </ligand>
</feature>
<feature type="binding site" evidence="16">
    <location>
        <position position="175"/>
    </location>
    <ligand>
        <name>ATP</name>
        <dbReference type="ChEBI" id="CHEBI:30616"/>
        <label>1</label>
    </ligand>
</feature>
<keyword evidence="8 16" id="KW-0677">Repeat</keyword>
<comment type="function">
    <text evidence="16">Large subunit of the glutamine-dependent carbamoyl phosphate synthetase (CPSase). CPSase catalyzes the formation of carbamoyl phosphate from the ammonia moiety of glutamine, carbonate, and phosphate donated by ATP, constituting the first step of 2 biosynthetic pathways, one leading to arginine and/or urea and the other to pyrimidine nucleotides. The large subunit (synthetase) binds the substrates ammonia (free or transferred from glutamine from the small subunit), hydrogencarbonate and ATP and carries out an ATP-coupled ligase reaction, activating hydrogencarbonate by forming carboxy phosphate which reacts with ammonia to form carbamoyl phosphate.</text>
</comment>
<feature type="binding site" evidence="16">
    <location>
        <position position="283"/>
    </location>
    <ligand>
        <name>ATP</name>
        <dbReference type="ChEBI" id="CHEBI:30616"/>
        <label>1</label>
    </ligand>
</feature>
<comment type="subunit">
    <text evidence="16">Composed of two chains; the small (or glutamine) chain promotes the hydrolysis of glutamine to ammonia, which is used by the large (or ammonia) chain to synthesize carbamoyl phosphate. Tetramer of heterodimers (alpha,beta)4.</text>
</comment>
<dbReference type="FunFam" id="1.10.1030.10:FF:000002">
    <property type="entry name" value="Carbamoyl-phosphate synthase large chain"/>
    <property type="match status" value="1"/>
</dbReference>
<dbReference type="InterPro" id="IPR005480">
    <property type="entry name" value="CPSase_lsu_oligo"/>
</dbReference>
<comment type="caution">
    <text evidence="16">Lacks conserved residue(s) required for the propagation of feature annotation.</text>
</comment>
<feature type="binding site" evidence="16">
    <location>
        <position position="837"/>
    </location>
    <ligand>
        <name>Mg(2+)</name>
        <dbReference type="ChEBI" id="CHEBI:18420"/>
        <label>4</label>
    </ligand>
</feature>
<comment type="pathway">
    <text evidence="16">Pyrimidine metabolism; UMP biosynthesis via de novo pathway; (S)-dihydroorotate from bicarbonate: step 1/3.</text>
</comment>
<keyword evidence="13" id="KW-0464">Manganese</keyword>
<evidence type="ECO:0000259" key="18">
    <source>
        <dbReference type="PROSITE" id="PS51855"/>
    </source>
</evidence>
<dbReference type="InterPro" id="IPR006275">
    <property type="entry name" value="CPSase_lsu"/>
</dbReference>
<dbReference type="GO" id="GO:0004087">
    <property type="term" value="F:carbamoyl-phosphate synthase (ammonia) activity"/>
    <property type="evidence" value="ECO:0007669"/>
    <property type="project" value="UniProtKB-EC"/>
</dbReference>
<dbReference type="UniPathway" id="UPA00068">
    <property type="reaction ID" value="UER00171"/>
</dbReference>
<dbReference type="PANTHER" id="PTHR11405:SF53">
    <property type="entry name" value="CARBAMOYL-PHOSPHATE SYNTHASE [AMMONIA], MITOCHONDRIAL"/>
    <property type="match status" value="1"/>
</dbReference>
<evidence type="ECO:0000256" key="10">
    <source>
        <dbReference type="ARBA" id="ARBA00022840"/>
    </source>
</evidence>
<dbReference type="SUPFAM" id="SSF48108">
    <property type="entry name" value="Carbamoyl phosphate synthetase, large subunit connection domain"/>
    <property type="match status" value="1"/>
</dbReference>
<feature type="binding site" evidence="16">
    <location>
        <position position="747"/>
    </location>
    <ligand>
        <name>ATP</name>
        <dbReference type="ChEBI" id="CHEBI:30616"/>
        <label>2</label>
    </ligand>
</feature>
<feature type="binding site" evidence="16">
    <location>
        <position position="168"/>
    </location>
    <ligand>
        <name>ATP</name>
        <dbReference type="ChEBI" id="CHEBI:30616"/>
        <label>1</label>
    </ligand>
</feature>
<evidence type="ECO:0000256" key="5">
    <source>
        <dbReference type="ARBA" id="ARBA00022598"/>
    </source>
</evidence>
<comment type="catalytic activity">
    <reaction evidence="15 16">
        <text>hydrogencarbonate + L-glutamine + 2 ATP + H2O = carbamoyl phosphate + L-glutamate + 2 ADP + phosphate + 2 H(+)</text>
        <dbReference type="Rhea" id="RHEA:18633"/>
        <dbReference type="ChEBI" id="CHEBI:15377"/>
        <dbReference type="ChEBI" id="CHEBI:15378"/>
        <dbReference type="ChEBI" id="CHEBI:17544"/>
        <dbReference type="ChEBI" id="CHEBI:29985"/>
        <dbReference type="ChEBI" id="CHEBI:30616"/>
        <dbReference type="ChEBI" id="CHEBI:43474"/>
        <dbReference type="ChEBI" id="CHEBI:58228"/>
        <dbReference type="ChEBI" id="CHEBI:58359"/>
        <dbReference type="ChEBI" id="CHEBI:456216"/>
        <dbReference type="EC" id="6.3.5.5"/>
    </reaction>
</comment>
<feature type="binding site" evidence="16">
    <location>
        <position position="780"/>
    </location>
    <ligand>
        <name>ATP</name>
        <dbReference type="ChEBI" id="CHEBI:30616"/>
        <label>2</label>
    </ligand>
</feature>
<dbReference type="RefSeq" id="WP_010074055.1">
    <property type="nucleotide sequence ID" value="NC_014393.1"/>
</dbReference>
<gene>
    <name evidence="16" type="primary">carB</name>
    <name evidence="19" type="ordered locus">Clocel_4043</name>
</gene>
<dbReference type="InterPro" id="IPR058047">
    <property type="entry name" value="CPSase_preATP-grasp"/>
</dbReference>
<keyword evidence="5 16" id="KW-0436">Ligase</keyword>
<comment type="pathway">
    <text evidence="2 16">Amino-acid biosynthesis; L-arginine biosynthesis; carbamoyl phosphate from bicarbonate: step 1/1.</text>
</comment>
<feature type="binding site" evidence="16">
    <location>
        <position position="297"/>
    </location>
    <ligand>
        <name>ATP</name>
        <dbReference type="ChEBI" id="CHEBI:30616"/>
        <label>1</label>
    </ligand>
</feature>
<feature type="binding site" evidence="16">
    <location>
        <position position="837"/>
    </location>
    <ligand>
        <name>Mn(2+)</name>
        <dbReference type="ChEBI" id="CHEBI:29035"/>
        <label>4</label>
    </ligand>
</feature>
<feature type="binding site" evidence="16">
    <location>
        <position position="823"/>
    </location>
    <ligand>
        <name>ATP</name>
        <dbReference type="ChEBI" id="CHEBI:30616"/>
        <label>2</label>
    </ligand>
</feature>
<evidence type="ECO:0000256" key="2">
    <source>
        <dbReference type="ARBA" id="ARBA00005077"/>
    </source>
</evidence>
<dbReference type="PANTHER" id="PTHR11405">
    <property type="entry name" value="CARBAMOYLTRANSFERASE FAMILY MEMBER"/>
    <property type="match status" value="1"/>
</dbReference>
<dbReference type="FunFam" id="3.40.50.20:FF:000002">
    <property type="entry name" value="Carbamoyl-phosphate synthase large chain"/>
    <property type="match status" value="1"/>
</dbReference>
<dbReference type="GO" id="GO:0005524">
    <property type="term" value="F:ATP binding"/>
    <property type="evidence" value="ECO:0007669"/>
    <property type="project" value="UniProtKB-UniRule"/>
</dbReference>
<dbReference type="GO" id="GO:0006541">
    <property type="term" value="P:glutamine metabolic process"/>
    <property type="evidence" value="ECO:0007669"/>
    <property type="project" value="TreeGrafter"/>
</dbReference>
<dbReference type="Gene3D" id="3.30.470.20">
    <property type="entry name" value="ATP-grasp fold, B domain"/>
    <property type="match status" value="2"/>
</dbReference>
<dbReference type="AlphaFoldDB" id="D9SLR9"/>
<evidence type="ECO:0000313" key="19">
    <source>
        <dbReference type="EMBL" id="ADL53706.1"/>
    </source>
</evidence>
<dbReference type="SMART" id="SM01096">
    <property type="entry name" value="CPSase_L_D3"/>
    <property type="match status" value="1"/>
</dbReference>
<feature type="domain" description="MGS-like" evidence="18">
    <location>
        <begin position="937"/>
        <end position="1076"/>
    </location>
</feature>
<dbReference type="FunFam" id="3.30.470.20:FF:000026">
    <property type="entry name" value="Carbamoyl-phosphate synthase large chain"/>
    <property type="match status" value="1"/>
</dbReference>
<dbReference type="InterPro" id="IPR011607">
    <property type="entry name" value="MGS-like_dom"/>
</dbReference>
<feature type="binding site" evidence="16">
    <location>
        <position position="783"/>
    </location>
    <ligand>
        <name>ATP</name>
        <dbReference type="ChEBI" id="CHEBI:30616"/>
        <label>2</label>
    </ligand>
</feature>
<feature type="binding site" evidence="16">
    <location>
        <position position="297"/>
    </location>
    <ligand>
        <name>Mg(2+)</name>
        <dbReference type="ChEBI" id="CHEBI:18420"/>
        <label>1</label>
    </ligand>
</feature>
<sequence>MKKSELKKVLIIGSGPIIIGQAAEFDYSGTQGCKALREEGIEVILLNSNPATIMTDFKVADRVYIEPMTLEACEEIIKKERPQGIIATLGGQTALNLACQLSESGILEKYNVKLLGTSVETIEMAEDREKFKKLMEDIKEPMAESEIVTTIEAALNFAKTIGYPVIVRPAYTLGGTGGGIADNEEQLKEIAHSGIALSPIGQILVEKSLLGYKEIEYEVMRDSVGTCITICNMENIDPVGVHTGDSIVVAPTQTLNDEQYHLLRTASLKIIDNLKIEGGCNVQFALSPYDNSYYVIEVNPRVSRSSALASKVTGYPIAKVAAKIAIGYSLFEIINPITKKTACFEPALDYVVVKVPKWPFDKFVEADDTLGTQMKATGEGMAIDTTFEAAFMKAVYSLNMKLKETDFGLERIYEELKVPTSNRILWLMKALELGVSKEKIQEITKITPWFLDKFMNIINHKKKLEQCGTEILKEDNLKLLTIAKVLGISDEEIGDCTKVSWEKIREYRKEKAIMPTYKMVDTCAGEFYSDTPYYYSNYGMETEAVASSGHKVIILGSGPIKIGQGIEFDYACVHCAMALKEMGIEAIMINNNPETVSTDFDTSDKLYFEPLTLESVLNIIEVEKPMGVIAQFGGQTSLNLVAGLQHFGVNILGTSTESLDIAEDRSSFEAFLEKLGIERPMGKTAVNLEEARTAIKEIGFPALIRPSYVIGGEAMMIVRNQEQFEHYMSTALRVVSNEEPILIDKYIEGKEVEIDGIGAVTEKGYALKVIGIMEHIERAGIHSGDSMTIYPPKNLSEVVLEKIQKYSRAIADGLKVIGMINIQYVVKDEQVYVIEVNPRASRTVPIFSKATGVNVVEEATRVMVNKELGKIVDFIEDGMVKEPNFTIVKGPVFSYFKLKNVNSVLGPQMKSTGEVMGVGKNVEDALAKTFAAIGNINDKNKKANSIIISLYNKEELTTITDLLKDKGLNIYASKGTYEAIEKVGIKPIKIIDKENTKAIEELVKSGEIKFVINTSIVTKNEESFGKTLRSASINYGIPCFTCLDTAIEYIKTLEYLNDGNKLQYGDLRDYEGEIYE</sequence>
<dbReference type="Gene3D" id="3.40.50.1380">
    <property type="entry name" value="Methylglyoxal synthase-like domain"/>
    <property type="match status" value="1"/>
</dbReference>
<reference evidence="19 20" key="1">
    <citation type="submission" date="2010-08" db="EMBL/GenBank/DDBJ databases">
        <title>Complete sequence of Clostridium cellulovorans 743B.</title>
        <authorList>
            <consortium name="US DOE Joint Genome Institute"/>
            <person name="Lucas S."/>
            <person name="Copeland A."/>
            <person name="Lapidus A."/>
            <person name="Cheng J.-F."/>
            <person name="Bruce D."/>
            <person name="Goodwin L."/>
            <person name="Pitluck S."/>
            <person name="Chertkov O."/>
            <person name="Detter J.C."/>
            <person name="Han C."/>
            <person name="Tapia R."/>
            <person name="Land M."/>
            <person name="Hauser L."/>
            <person name="Chang Y.-J."/>
            <person name="Jeffries C."/>
            <person name="Kyrpides N."/>
            <person name="Ivanova N."/>
            <person name="Mikhailova N."/>
            <person name="Hemme C.L."/>
            <person name="Woyke T."/>
        </authorList>
    </citation>
    <scope>NUCLEOTIDE SEQUENCE [LARGE SCALE GENOMIC DNA]</scope>
    <source>
        <strain evidence="20">ATCC 35296 / DSM 3052 / OCM 3 / 743B</strain>
    </source>
</reference>
<keyword evidence="7" id="KW-0479">Metal-binding</keyword>
<proteinExistence type="inferred from homology"/>
<dbReference type="PROSITE" id="PS00866">
    <property type="entry name" value="CPSASE_1"/>
    <property type="match status" value="1"/>
</dbReference>
<evidence type="ECO:0000256" key="3">
    <source>
        <dbReference type="ARBA" id="ARBA00009799"/>
    </source>
</evidence>
<evidence type="ECO:0000256" key="1">
    <source>
        <dbReference type="ARBA" id="ARBA00001936"/>
    </source>
</evidence>
<feature type="binding site" evidence="16">
    <location>
        <position position="751"/>
    </location>
    <ligand>
        <name>ATP</name>
        <dbReference type="ChEBI" id="CHEBI:30616"/>
        <label>2</label>
    </ligand>
</feature>
<dbReference type="EMBL" id="CP002160">
    <property type="protein sequence ID" value="ADL53706.1"/>
    <property type="molecule type" value="Genomic_DNA"/>
</dbReference>
<feature type="binding site" evidence="16">
    <location>
        <position position="209"/>
    </location>
    <ligand>
        <name>ATP</name>
        <dbReference type="ChEBI" id="CHEBI:30616"/>
        <label>1</label>
    </ligand>
</feature>